<dbReference type="GO" id="GO:0032259">
    <property type="term" value="P:methylation"/>
    <property type="evidence" value="ECO:0007669"/>
    <property type="project" value="UniProtKB-KW"/>
</dbReference>
<accession>A0AAD9EEG6</accession>
<feature type="region of interest" description="Disordered" evidence="1">
    <location>
        <begin position="118"/>
        <end position="147"/>
    </location>
</feature>
<dbReference type="InterPro" id="IPR029063">
    <property type="entry name" value="SAM-dependent_MTases_sf"/>
</dbReference>
<organism evidence="2 3">
    <name type="scientific">Colletotrichum chrysophilum</name>
    <dbReference type="NCBI Taxonomy" id="1836956"/>
    <lineage>
        <taxon>Eukaryota</taxon>
        <taxon>Fungi</taxon>
        <taxon>Dikarya</taxon>
        <taxon>Ascomycota</taxon>
        <taxon>Pezizomycotina</taxon>
        <taxon>Sordariomycetes</taxon>
        <taxon>Hypocreomycetidae</taxon>
        <taxon>Glomerellales</taxon>
        <taxon>Glomerellaceae</taxon>
        <taxon>Colletotrichum</taxon>
        <taxon>Colletotrichum gloeosporioides species complex</taxon>
    </lineage>
</organism>
<dbReference type="Gene3D" id="3.40.50.150">
    <property type="entry name" value="Vaccinia Virus protein VP39"/>
    <property type="match status" value="1"/>
</dbReference>
<keyword evidence="2" id="KW-0489">Methyltransferase</keyword>
<dbReference type="EMBL" id="JAQOWY010000301">
    <property type="protein sequence ID" value="KAK1844697.1"/>
    <property type="molecule type" value="Genomic_DNA"/>
</dbReference>
<keyword evidence="2" id="KW-0808">Transferase</keyword>
<feature type="compositionally biased region" description="Basic and acidic residues" evidence="1">
    <location>
        <begin position="120"/>
        <end position="147"/>
    </location>
</feature>
<evidence type="ECO:0000313" key="3">
    <source>
        <dbReference type="Proteomes" id="UP001243330"/>
    </source>
</evidence>
<name>A0AAD9EEG6_9PEZI</name>
<dbReference type="AlphaFoldDB" id="A0AAD9EEG6"/>
<comment type="caution">
    <text evidence="2">The sequence shown here is derived from an EMBL/GenBank/DDBJ whole genome shotgun (WGS) entry which is preliminary data.</text>
</comment>
<sequence>MRAYVGNLTDSADPDPAAFAGAGFRDFDVAGVGLGFHHFADPEYSAKKLVERLRPGGVFIILDFLPHEKMHHGLPAAHTVMHHGFSEERMRAIFEQAGAGKDFAMEELGGGVVFGGHGHGHGEGHGHDHGDGHDHGHGHGHDAPKEGMKRRVFLARGSKV</sequence>
<gene>
    <name evidence="2" type="ORF">CCHR01_12682</name>
</gene>
<dbReference type="GO" id="GO:0008168">
    <property type="term" value="F:methyltransferase activity"/>
    <property type="evidence" value="ECO:0007669"/>
    <property type="project" value="UniProtKB-KW"/>
</dbReference>
<dbReference type="SUPFAM" id="SSF53335">
    <property type="entry name" value="S-adenosyl-L-methionine-dependent methyltransferases"/>
    <property type="match status" value="1"/>
</dbReference>
<evidence type="ECO:0000256" key="1">
    <source>
        <dbReference type="SAM" id="MobiDB-lite"/>
    </source>
</evidence>
<protein>
    <submittedName>
        <fullName evidence="2">Methyltransferase C1347.09</fullName>
    </submittedName>
</protein>
<reference evidence="2" key="1">
    <citation type="submission" date="2023-01" db="EMBL/GenBank/DDBJ databases">
        <title>Colletotrichum chrysophilum M932 genome sequence.</title>
        <authorList>
            <person name="Baroncelli R."/>
        </authorList>
    </citation>
    <scope>NUCLEOTIDE SEQUENCE</scope>
    <source>
        <strain evidence="2">M932</strain>
    </source>
</reference>
<dbReference type="Proteomes" id="UP001243330">
    <property type="component" value="Unassembled WGS sequence"/>
</dbReference>
<keyword evidence="3" id="KW-1185">Reference proteome</keyword>
<evidence type="ECO:0000313" key="2">
    <source>
        <dbReference type="EMBL" id="KAK1844697.1"/>
    </source>
</evidence>
<proteinExistence type="predicted"/>